<dbReference type="InterPro" id="IPR012533">
    <property type="entry name" value="YcnI-copper_dom"/>
</dbReference>
<keyword evidence="2" id="KW-0472">Membrane</keyword>
<keyword evidence="2" id="KW-0812">Transmembrane</keyword>
<evidence type="ECO:0000259" key="4">
    <source>
        <dbReference type="Pfam" id="PF07987"/>
    </source>
</evidence>
<dbReference type="Proteomes" id="UP000218335">
    <property type="component" value="Unassembled WGS sequence"/>
</dbReference>
<dbReference type="AlphaFoldDB" id="A0A2A4H039"/>
<name>A0A2A4H039_9STAP</name>
<evidence type="ECO:0000313" key="5">
    <source>
        <dbReference type="EMBL" id="PCF56532.1"/>
    </source>
</evidence>
<dbReference type="EMBL" id="MWUU01000003">
    <property type="protein sequence ID" value="PCF56532.1"/>
    <property type="molecule type" value="Genomic_DNA"/>
</dbReference>
<feature type="domain" description="YncI copper-binding" evidence="4">
    <location>
        <begin position="27"/>
        <end position="153"/>
    </location>
</feature>
<gene>
    <name evidence="5" type="ORF">B5C08_03520</name>
</gene>
<feature type="signal peptide" evidence="3">
    <location>
        <begin position="1"/>
        <end position="23"/>
    </location>
</feature>
<dbReference type="Pfam" id="PF07987">
    <property type="entry name" value="DUF1775"/>
    <property type="match status" value="1"/>
</dbReference>
<sequence>MKMPKFLMSLAALIVMFATLTTAAEAHVKLDPQVSEPGSFQQYNVRVPVERDSQTTKVELEVPQGVTVSAIQPVPGFKHQQEKNKAGEITKITWTATGEGIGENEYQNFPIMVANPDKEGTFKWNALQTYKDGKVVKWTQEGEDSENPAPLTELKTGGAAANSGEAGATTAAVSPWLWVISIAALIVAIVALFKRRNFTKSDK</sequence>
<feature type="transmembrane region" description="Helical" evidence="2">
    <location>
        <begin position="176"/>
        <end position="193"/>
    </location>
</feature>
<comment type="caution">
    <text evidence="5">The sequence shown here is derived from an EMBL/GenBank/DDBJ whole genome shotgun (WGS) entry which is preliminary data.</text>
</comment>
<dbReference type="Gene3D" id="2.60.40.2230">
    <property type="entry name" value="Uncharacterised protein YcnI-like PF07987, DUF1775"/>
    <property type="match status" value="1"/>
</dbReference>
<dbReference type="CDD" id="cd08545">
    <property type="entry name" value="YcnI_like"/>
    <property type="match status" value="1"/>
</dbReference>
<feature type="chain" id="PRO_5012178443" evidence="3">
    <location>
        <begin position="24"/>
        <end position="203"/>
    </location>
</feature>
<dbReference type="InterPro" id="IPR038507">
    <property type="entry name" value="YcnI-like_sf"/>
</dbReference>
<dbReference type="RefSeq" id="WP_096590989.1">
    <property type="nucleotide sequence ID" value="NZ_MWRM01000004.1"/>
</dbReference>
<proteinExistence type="predicted"/>
<protein>
    <submittedName>
        <fullName evidence="5">Nuclear export factor GLE1</fullName>
    </submittedName>
</protein>
<evidence type="ECO:0000313" key="6">
    <source>
        <dbReference type="Proteomes" id="UP000218335"/>
    </source>
</evidence>
<reference evidence="5 6" key="1">
    <citation type="journal article" date="2017" name="PLoS ONE">
        <title>Development of a real-time PCR for detection of Staphylococcus pseudintermedius using a novel automated comparison of whole-genome sequences.</title>
        <authorList>
            <person name="Verstappen K.M."/>
            <person name="Huijbregts L."/>
            <person name="Spaninks M."/>
            <person name="Wagenaar J.A."/>
            <person name="Fluit A.C."/>
            <person name="Duim B."/>
        </authorList>
    </citation>
    <scope>NUCLEOTIDE SEQUENCE [LARGE SCALE GENOMIC DNA]</scope>
    <source>
        <strain evidence="5 6">215070706401-1</strain>
    </source>
</reference>
<evidence type="ECO:0000256" key="3">
    <source>
        <dbReference type="SAM" id="SignalP"/>
    </source>
</evidence>
<accession>A0A2A4H039</accession>
<feature type="region of interest" description="Disordered" evidence="1">
    <location>
        <begin position="140"/>
        <end position="163"/>
    </location>
</feature>
<keyword evidence="2" id="KW-1133">Transmembrane helix</keyword>
<organism evidence="5 6">
    <name type="scientific">Staphylococcus delphini</name>
    <dbReference type="NCBI Taxonomy" id="53344"/>
    <lineage>
        <taxon>Bacteria</taxon>
        <taxon>Bacillati</taxon>
        <taxon>Bacillota</taxon>
        <taxon>Bacilli</taxon>
        <taxon>Bacillales</taxon>
        <taxon>Staphylococcaceae</taxon>
        <taxon>Staphylococcus</taxon>
        <taxon>Staphylococcus intermedius group</taxon>
    </lineage>
</organism>
<keyword evidence="3" id="KW-0732">Signal</keyword>
<evidence type="ECO:0000256" key="1">
    <source>
        <dbReference type="SAM" id="MobiDB-lite"/>
    </source>
</evidence>
<evidence type="ECO:0000256" key="2">
    <source>
        <dbReference type="SAM" id="Phobius"/>
    </source>
</evidence>